<dbReference type="Gene3D" id="3.30.450.40">
    <property type="match status" value="1"/>
</dbReference>
<dbReference type="SMART" id="SM00065">
    <property type="entry name" value="GAF"/>
    <property type="match status" value="1"/>
</dbReference>
<dbReference type="Gene3D" id="3.30.70.270">
    <property type="match status" value="1"/>
</dbReference>
<evidence type="ECO:0000256" key="2">
    <source>
        <dbReference type="ARBA" id="ARBA00034247"/>
    </source>
</evidence>
<evidence type="ECO:0000256" key="1">
    <source>
        <dbReference type="ARBA" id="ARBA00012528"/>
    </source>
</evidence>
<dbReference type="SUPFAM" id="SSF55785">
    <property type="entry name" value="PYP-like sensor domain (PAS domain)"/>
    <property type="match status" value="1"/>
</dbReference>
<dbReference type="InterPro" id="IPR000014">
    <property type="entry name" value="PAS"/>
</dbReference>
<dbReference type="SUPFAM" id="SSF55781">
    <property type="entry name" value="GAF domain-like"/>
    <property type="match status" value="1"/>
</dbReference>
<dbReference type="Gene3D" id="3.30.450.20">
    <property type="entry name" value="PAS domain"/>
    <property type="match status" value="1"/>
</dbReference>
<protein>
    <recommendedName>
        <fullName evidence="1">diguanylate cyclase</fullName>
        <ecNumber evidence="1">2.7.7.65</ecNumber>
    </recommendedName>
</protein>
<dbReference type="EMBL" id="CP053835">
    <property type="protein sequence ID" value="QKF77738.1"/>
    <property type="molecule type" value="Genomic_DNA"/>
</dbReference>
<gene>
    <name evidence="5" type="ORF">ADFLV_1718</name>
</gene>
<evidence type="ECO:0000313" key="5">
    <source>
        <dbReference type="EMBL" id="QKF77738.1"/>
    </source>
</evidence>
<evidence type="ECO:0000259" key="4">
    <source>
        <dbReference type="PROSITE" id="PS50887"/>
    </source>
</evidence>
<dbReference type="Pfam" id="PF13185">
    <property type="entry name" value="GAF_2"/>
    <property type="match status" value="1"/>
</dbReference>
<feature type="domain" description="PAS" evidence="3">
    <location>
        <begin position="183"/>
        <end position="238"/>
    </location>
</feature>
<dbReference type="Pfam" id="PF00990">
    <property type="entry name" value="GGDEF"/>
    <property type="match status" value="1"/>
</dbReference>
<dbReference type="Pfam" id="PF10114">
    <property type="entry name" value="PocR"/>
    <property type="match status" value="1"/>
</dbReference>
<feature type="domain" description="GGDEF" evidence="4">
    <location>
        <begin position="508"/>
        <end position="641"/>
    </location>
</feature>
<sequence length="643" mass="73440">MSVQISIEDYKFSDLIDIVDFKQLLESFYKATKIPNTLLDSGNKIISQFGLTKACSQFYKTNFESDLLKEFIDGKKPYSFCKNGLMYYSTPIVVENHHLATLILGEFLDKTPNKIFFTQQAEKFNYDKIKYLEAINSIPIIKKEQIESLMNCIVQMAKMLANNALLKFRETKLEDNLNKSTEEKSELKNILDFSPIGIAWSDEDGNIKYLNHQFIKLFGYTIDDIPTVQVWYEKAYPDIKYKKEVIEPWHKEVVISKQTGILVPDLEVTIRCKDGSERRVFVRVSWIGNKRLVNFNDITQHWKSELRNHIHDSMLEMVAKNTSLSDILNTIVKNMEYEDPGSFCSVLLLDKDEKRLILGAAPNLPDFYNKAVNGVKIAEGVGSCGSAAYLKTRVIADDISTHKYWQPYKSLALRAGLASCWSEPIMSSTGKLLGTFAIYHSKPSIPNSSDMERINFAANLASIAIENRNTRLELEHRAYFDYLTDLPNRRYFIEQAELELSRYHRYGGELSLIMFDIDHFKQINDKYGHSIGDLVLQNLAKISRLILRDVDLIGRIGGEEFAIILPQTNISEALNVAKRLQTAILNEKIIVNEEISFNFAASFGITSACKCTNIDDLLIQVDLALYKAKNSGRNQICISNKND</sequence>
<dbReference type="PANTHER" id="PTHR45138">
    <property type="entry name" value="REGULATORY COMPONENTS OF SENSORY TRANSDUCTION SYSTEM"/>
    <property type="match status" value="1"/>
</dbReference>
<dbReference type="InterPro" id="IPR029016">
    <property type="entry name" value="GAF-like_dom_sf"/>
</dbReference>
<dbReference type="KEGG" id="adz:ADFLV_1718"/>
<dbReference type="InterPro" id="IPR000160">
    <property type="entry name" value="GGDEF_dom"/>
</dbReference>
<evidence type="ECO:0000313" key="6">
    <source>
        <dbReference type="Proteomes" id="UP000503313"/>
    </source>
</evidence>
<dbReference type="SUPFAM" id="SSF55073">
    <property type="entry name" value="Nucleotide cyclase"/>
    <property type="match status" value="1"/>
</dbReference>
<dbReference type="InterPro" id="IPR018771">
    <property type="entry name" value="PocR_dom"/>
</dbReference>
<dbReference type="InterPro" id="IPR035965">
    <property type="entry name" value="PAS-like_dom_sf"/>
</dbReference>
<dbReference type="InterPro" id="IPR029787">
    <property type="entry name" value="Nucleotide_cyclase"/>
</dbReference>
<dbReference type="PROSITE" id="PS50887">
    <property type="entry name" value="GGDEF"/>
    <property type="match status" value="1"/>
</dbReference>
<dbReference type="CDD" id="cd00130">
    <property type="entry name" value="PAS"/>
    <property type="match status" value="1"/>
</dbReference>
<dbReference type="PANTHER" id="PTHR45138:SF9">
    <property type="entry name" value="DIGUANYLATE CYCLASE DGCM-RELATED"/>
    <property type="match status" value="1"/>
</dbReference>
<dbReference type="NCBIfam" id="TIGR00229">
    <property type="entry name" value="sensory_box"/>
    <property type="match status" value="1"/>
</dbReference>
<evidence type="ECO:0000259" key="3">
    <source>
        <dbReference type="PROSITE" id="PS50112"/>
    </source>
</evidence>
<dbReference type="Proteomes" id="UP000503313">
    <property type="component" value="Chromosome"/>
</dbReference>
<dbReference type="EC" id="2.7.7.65" evidence="1"/>
<dbReference type="AlphaFoldDB" id="A0AAE7E7S9"/>
<dbReference type="PROSITE" id="PS50112">
    <property type="entry name" value="PAS"/>
    <property type="match status" value="1"/>
</dbReference>
<organism evidence="5 6">
    <name type="scientific">Arcobacter defluvii</name>
    <dbReference type="NCBI Taxonomy" id="873191"/>
    <lineage>
        <taxon>Bacteria</taxon>
        <taxon>Pseudomonadati</taxon>
        <taxon>Campylobacterota</taxon>
        <taxon>Epsilonproteobacteria</taxon>
        <taxon>Campylobacterales</taxon>
        <taxon>Arcobacteraceae</taxon>
        <taxon>Arcobacter</taxon>
    </lineage>
</organism>
<dbReference type="NCBIfam" id="TIGR00254">
    <property type="entry name" value="GGDEF"/>
    <property type="match status" value="1"/>
</dbReference>
<proteinExistence type="predicted"/>
<dbReference type="InterPro" id="IPR003018">
    <property type="entry name" value="GAF"/>
</dbReference>
<keyword evidence="6" id="KW-1185">Reference proteome</keyword>
<dbReference type="RefSeq" id="WP_129010619.1">
    <property type="nucleotide sequence ID" value="NZ_CP053835.1"/>
</dbReference>
<reference evidence="5 6" key="1">
    <citation type="submission" date="2020-05" db="EMBL/GenBank/DDBJ databases">
        <title>Complete genome sequencing of Campylobacter and Arcobacter type strains.</title>
        <authorList>
            <person name="Miller W.G."/>
            <person name="Yee E."/>
        </authorList>
    </citation>
    <scope>NUCLEOTIDE SEQUENCE [LARGE SCALE GENOMIC DNA]</scope>
    <source>
        <strain evidence="5 6">LMG 25694</strain>
    </source>
</reference>
<dbReference type="InterPro" id="IPR043128">
    <property type="entry name" value="Rev_trsase/Diguanyl_cyclase"/>
</dbReference>
<accession>A0AAE7E7S9</accession>
<dbReference type="InterPro" id="IPR050469">
    <property type="entry name" value="Diguanylate_Cyclase"/>
</dbReference>
<dbReference type="GO" id="GO:0052621">
    <property type="term" value="F:diguanylate cyclase activity"/>
    <property type="evidence" value="ECO:0007669"/>
    <property type="project" value="UniProtKB-EC"/>
</dbReference>
<dbReference type="SMART" id="SM00267">
    <property type="entry name" value="GGDEF"/>
    <property type="match status" value="1"/>
</dbReference>
<dbReference type="Pfam" id="PF13188">
    <property type="entry name" value="PAS_8"/>
    <property type="match status" value="1"/>
</dbReference>
<name>A0AAE7E7S9_9BACT</name>
<dbReference type="FunFam" id="3.30.70.270:FF:000001">
    <property type="entry name" value="Diguanylate cyclase domain protein"/>
    <property type="match status" value="1"/>
</dbReference>
<comment type="catalytic activity">
    <reaction evidence="2">
        <text>2 GTP = 3',3'-c-di-GMP + 2 diphosphate</text>
        <dbReference type="Rhea" id="RHEA:24898"/>
        <dbReference type="ChEBI" id="CHEBI:33019"/>
        <dbReference type="ChEBI" id="CHEBI:37565"/>
        <dbReference type="ChEBI" id="CHEBI:58805"/>
        <dbReference type="EC" id="2.7.7.65"/>
    </reaction>
</comment>
<dbReference type="CDD" id="cd01949">
    <property type="entry name" value="GGDEF"/>
    <property type="match status" value="1"/>
</dbReference>